<evidence type="ECO:0000256" key="2">
    <source>
        <dbReference type="SAM" id="Coils"/>
    </source>
</evidence>
<feature type="coiled-coil region" evidence="2">
    <location>
        <begin position="289"/>
        <end position="345"/>
    </location>
</feature>
<feature type="coiled-coil region" evidence="2">
    <location>
        <begin position="237"/>
        <end position="264"/>
    </location>
</feature>
<accession>A0A1B2EE87</accession>
<dbReference type="Pfam" id="PF25994">
    <property type="entry name" value="HH_AprE"/>
    <property type="match status" value="1"/>
</dbReference>
<dbReference type="EMBL" id="CP016616">
    <property type="protein sequence ID" value="ANY78273.1"/>
    <property type="molecule type" value="Genomic_DNA"/>
</dbReference>
<organism evidence="6">
    <name type="scientific">Microvirga ossetica</name>
    <dbReference type="NCBI Taxonomy" id="1882682"/>
    <lineage>
        <taxon>Bacteria</taxon>
        <taxon>Pseudomonadati</taxon>
        <taxon>Pseudomonadota</taxon>
        <taxon>Alphaproteobacteria</taxon>
        <taxon>Hyphomicrobiales</taxon>
        <taxon>Methylobacteriaceae</taxon>
        <taxon>Microvirga</taxon>
    </lineage>
</organism>
<name>A0A1B2EE87_9HYPH</name>
<dbReference type="InterPro" id="IPR003715">
    <property type="entry name" value="Poly_export_N"/>
</dbReference>
<keyword evidence="1" id="KW-0732">Signal</keyword>
<dbReference type="PANTHER" id="PTHR33619:SF3">
    <property type="entry name" value="POLYSACCHARIDE EXPORT PROTEIN GFCE-RELATED"/>
    <property type="match status" value="1"/>
</dbReference>
<evidence type="ECO:0000259" key="5">
    <source>
        <dbReference type="Pfam" id="PF25994"/>
    </source>
</evidence>
<dbReference type="InterPro" id="IPR049712">
    <property type="entry name" value="Poly_export"/>
</dbReference>
<proteinExistence type="predicted"/>
<feature type="compositionally biased region" description="Low complexity" evidence="3">
    <location>
        <begin position="412"/>
        <end position="422"/>
    </location>
</feature>
<protein>
    <recommendedName>
        <fullName evidence="7">Soluble ligand binding domain-containing protein</fullName>
    </recommendedName>
</protein>
<reference evidence="6" key="1">
    <citation type="submission" date="2016-07" db="EMBL/GenBank/DDBJ databases">
        <title>Microvirga ossetica sp. nov. a new species of rhizobia isolated from root nodules of the legume species Vicia alpestris Steven originated from North Ossetia region in the Caucasus.</title>
        <authorList>
            <person name="Safronova V.I."/>
            <person name="Kuznetsova I.G."/>
            <person name="Sazanova A.L."/>
            <person name="Belimov A."/>
            <person name="Andronov E."/>
            <person name="Osledkin Y.S."/>
            <person name="Onishchuk O.P."/>
            <person name="Kurchak O.N."/>
            <person name="Shaposhnikov A.I."/>
            <person name="Willems A."/>
            <person name="Tikhonovich I.A."/>
        </authorList>
    </citation>
    <scope>NUCLEOTIDE SEQUENCE [LARGE SCALE GENOMIC DNA]</scope>
    <source>
        <strain evidence="6">V5/3M</strain>
    </source>
</reference>
<evidence type="ECO:0000256" key="3">
    <source>
        <dbReference type="SAM" id="MobiDB-lite"/>
    </source>
</evidence>
<evidence type="ECO:0008006" key="7">
    <source>
        <dbReference type="Google" id="ProtNLM"/>
    </source>
</evidence>
<feature type="region of interest" description="Disordered" evidence="3">
    <location>
        <begin position="411"/>
        <end position="430"/>
    </location>
</feature>
<evidence type="ECO:0000256" key="1">
    <source>
        <dbReference type="ARBA" id="ARBA00022729"/>
    </source>
</evidence>
<dbReference type="PANTHER" id="PTHR33619">
    <property type="entry name" value="POLYSACCHARIDE EXPORT PROTEIN GFCE-RELATED"/>
    <property type="match status" value="1"/>
</dbReference>
<keyword evidence="2" id="KW-0175">Coiled coil</keyword>
<feature type="domain" description="Polysaccharide export protein N-terminal" evidence="4">
    <location>
        <begin position="25"/>
        <end position="111"/>
    </location>
</feature>
<feature type="domain" description="AprE-like long alpha-helical hairpin" evidence="5">
    <location>
        <begin position="168"/>
        <end position="349"/>
    </location>
</feature>
<dbReference type="GO" id="GO:0015159">
    <property type="term" value="F:polysaccharide transmembrane transporter activity"/>
    <property type="evidence" value="ECO:0007669"/>
    <property type="project" value="InterPro"/>
</dbReference>
<evidence type="ECO:0000313" key="6">
    <source>
        <dbReference type="EMBL" id="ANY78273.1"/>
    </source>
</evidence>
<sequence>MRFEISTFCGLLCALGMTALPIRATADDYRLGPQDKLRIKVVEWRAGSAEYFDWAVFANEYAISASGTVSLPLIGSLPATGRTTEEFAASVAETLQKRAGLSRRPEASVEIVQYRPIYVVGTVQHSGEYPYRPGLTVLQAVGLAGGVFQQAGMESGRMEKDRIAAQGTHEIARLEARRLLVRRARLAAELDETMQIATPEELRSDSDVARLIADETAVKNARSEALKSQLLAYSEIRSLFSREVEALEQKIEVQNRQIALARREQQTISALVSKGLAVTSREFGLERTLADLESKLLDYTTAVLRARQEISKAERTADDLKAERKAKIVAEKQDTEAQIDQSKARLTTALSLINEATVATPQLLLDKLPAKPTTVFSIIRRVVGNSVKSVVDDTAMIEPGDVVQVDQVIGESASSGQSSMSAAREESITR</sequence>
<gene>
    <name evidence="6" type="ORF">BB934_08520</name>
</gene>
<dbReference type="Pfam" id="PF02563">
    <property type="entry name" value="Poly_export"/>
    <property type="match status" value="1"/>
</dbReference>
<dbReference type="AlphaFoldDB" id="A0A1B2EE87"/>
<dbReference type="InterPro" id="IPR058781">
    <property type="entry name" value="HH_AprE-like"/>
</dbReference>
<dbReference type="KEGG" id="moc:BB934_08520"/>
<evidence type="ECO:0000259" key="4">
    <source>
        <dbReference type="Pfam" id="PF02563"/>
    </source>
</evidence>
<dbReference type="Gene3D" id="3.30.1950.10">
    <property type="entry name" value="wza like domain"/>
    <property type="match status" value="1"/>
</dbReference>